<protein>
    <submittedName>
        <fullName evidence="1">Uncharacterized protein</fullName>
    </submittedName>
</protein>
<gene>
    <name evidence="1" type="ORF">RMSM_07272</name>
</gene>
<keyword evidence="2" id="KW-1185">Reference proteome</keyword>
<sequence length="50" mass="5295">MNIDIPLEKTTADRLGSRRCLLKGAQSGGDLPGRRIAAAAIKIQSNCVKS</sequence>
<dbReference type="PATRIC" id="fig|1265738.3.peg.7249"/>
<accession>M5RKC3</accession>
<organism evidence="1 2">
    <name type="scientific">Rhodopirellula maiorica SM1</name>
    <dbReference type="NCBI Taxonomy" id="1265738"/>
    <lineage>
        <taxon>Bacteria</taxon>
        <taxon>Pseudomonadati</taxon>
        <taxon>Planctomycetota</taxon>
        <taxon>Planctomycetia</taxon>
        <taxon>Pirellulales</taxon>
        <taxon>Pirellulaceae</taxon>
        <taxon>Novipirellula</taxon>
    </lineage>
</organism>
<name>M5RKC3_9BACT</name>
<reference evidence="1 2" key="1">
    <citation type="journal article" date="2013" name="Mar. Genomics">
        <title>Expression of sulfatases in Rhodopirellula baltica and the diversity of sulfatases in the genus Rhodopirellula.</title>
        <authorList>
            <person name="Wegner C.E."/>
            <person name="Richter-Heitmann T."/>
            <person name="Klindworth A."/>
            <person name="Klockow C."/>
            <person name="Richter M."/>
            <person name="Achstetter T."/>
            <person name="Glockner F.O."/>
            <person name="Harder J."/>
        </authorList>
    </citation>
    <scope>NUCLEOTIDE SEQUENCE [LARGE SCALE GENOMIC DNA]</scope>
    <source>
        <strain evidence="1 2">SM1</strain>
    </source>
</reference>
<evidence type="ECO:0000313" key="1">
    <source>
        <dbReference type="EMBL" id="EMI15802.1"/>
    </source>
</evidence>
<proteinExistence type="predicted"/>
<dbReference type="Proteomes" id="UP000011991">
    <property type="component" value="Unassembled WGS sequence"/>
</dbReference>
<dbReference type="AlphaFoldDB" id="M5RKC3"/>
<comment type="caution">
    <text evidence="1">The sequence shown here is derived from an EMBL/GenBank/DDBJ whole genome shotgun (WGS) entry which is preliminary data.</text>
</comment>
<dbReference type="EMBL" id="ANOG01001040">
    <property type="protein sequence ID" value="EMI15802.1"/>
    <property type="molecule type" value="Genomic_DNA"/>
</dbReference>
<evidence type="ECO:0000313" key="2">
    <source>
        <dbReference type="Proteomes" id="UP000011991"/>
    </source>
</evidence>